<dbReference type="InterPro" id="IPR006319">
    <property type="entry name" value="PEP_synth"/>
</dbReference>
<reference evidence="16" key="1">
    <citation type="submission" date="2022-06" db="EMBL/GenBank/DDBJ databases">
        <title>CFH 74404 Thermomicrobiaceae sp.</title>
        <authorList>
            <person name="Ming H."/>
            <person name="Li W.-J."/>
            <person name="Zhao Z."/>
        </authorList>
    </citation>
    <scope>NUCLEOTIDE SEQUENCE</scope>
    <source>
        <strain evidence="16">CFH 74404</strain>
    </source>
</reference>
<dbReference type="Pfam" id="PF01326">
    <property type="entry name" value="PPDK_N"/>
    <property type="match status" value="1"/>
</dbReference>
<dbReference type="AlphaFoldDB" id="A0AA42BAP3"/>
<evidence type="ECO:0000256" key="2">
    <source>
        <dbReference type="ARBA" id="ARBA00002988"/>
    </source>
</evidence>
<dbReference type="Proteomes" id="UP001165306">
    <property type="component" value="Unassembled WGS sequence"/>
</dbReference>
<evidence type="ECO:0000256" key="5">
    <source>
        <dbReference type="ARBA" id="ARBA00011996"/>
    </source>
</evidence>
<organism evidence="16 17">
    <name type="scientific">Thermalbibacter longus</name>
    <dbReference type="NCBI Taxonomy" id="2951981"/>
    <lineage>
        <taxon>Bacteria</taxon>
        <taxon>Pseudomonadati</taxon>
        <taxon>Thermomicrobiota</taxon>
        <taxon>Thermomicrobia</taxon>
        <taxon>Thermomicrobiales</taxon>
        <taxon>Thermomicrobiaceae</taxon>
        <taxon>Thermalbibacter</taxon>
    </lineage>
</organism>
<evidence type="ECO:0000256" key="4">
    <source>
        <dbReference type="ARBA" id="ARBA00007837"/>
    </source>
</evidence>
<evidence type="ECO:0000256" key="9">
    <source>
        <dbReference type="ARBA" id="ARBA00022741"/>
    </source>
</evidence>
<evidence type="ECO:0000256" key="13">
    <source>
        <dbReference type="ARBA" id="ARBA00033470"/>
    </source>
</evidence>
<evidence type="ECO:0000256" key="8">
    <source>
        <dbReference type="ARBA" id="ARBA00022723"/>
    </source>
</evidence>
<feature type="domain" description="Pyruvate phosphate dikinase AMP/ATP-binding" evidence="15">
    <location>
        <begin position="22"/>
        <end position="322"/>
    </location>
</feature>
<dbReference type="EMBL" id="JAMSLR010000009">
    <property type="protein sequence ID" value="MCM8749927.1"/>
    <property type="molecule type" value="Genomic_DNA"/>
</dbReference>
<keyword evidence="17" id="KW-1185">Reference proteome</keyword>
<evidence type="ECO:0000256" key="11">
    <source>
        <dbReference type="ARBA" id="ARBA00022840"/>
    </source>
</evidence>
<gene>
    <name evidence="16" type="ORF">NET02_12280</name>
</gene>
<comment type="pathway">
    <text evidence="3">Carbohydrate biosynthesis; gluconeogenesis.</text>
</comment>
<dbReference type="InterPro" id="IPR013815">
    <property type="entry name" value="ATP_grasp_subdomain_1"/>
</dbReference>
<comment type="function">
    <text evidence="2">Catalyzes the phosphorylation of pyruvate to phosphoenolpyruvate.</text>
</comment>
<keyword evidence="10" id="KW-0418">Kinase</keyword>
<dbReference type="GO" id="GO:0046872">
    <property type="term" value="F:metal ion binding"/>
    <property type="evidence" value="ECO:0007669"/>
    <property type="project" value="UniProtKB-KW"/>
</dbReference>
<dbReference type="EC" id="2.7.9.2" evidence="5"/>
<dbReference type="Gene3D" id="3.30.1490.20">
    <property type="entry name" value="ATP-grasp fold, A domain"/>
    <property type="match status" value="1"/>
</dbReference>
<evidence type="ECO:0000313" key="16">
    <source>
        <dbReference type="EMBL" id="MCM8749927.1"/>
    </source>
</evidence>
<proteinExistence type="inferred from homology"/>
<sequence length="323" mass="34907">MGSIATRPLIHWFGDPACADVQLAGGKGASLSRMASAGLPVPPGFVVSTTAFARFLDAHGVTGRILEALELVDPASTASLEAASREIKAMIRSLEVPPEIAEVIKEAYAELGRGEDVPVAVRSSAIAEDSQAASYAGQQETYLNVAGERQVIERVRDCWASLFGSHALFYRSEKGSLRDTAIAVVVQRMVVPEKSGVLFTADPVQRRRDCCVIEATWGFGEALVSGLVVPDNYLVARADRRLLRSFVPAKTVMLVRDPSGDGLRQMPVPPEAERERVLTDSEVQALIELAERVEAYFGAPQDIEWAIEGGTVYLLQSRPITTL</sequence>
<evidence type="ECO:0000256" key="7">
    <source>
        <dbReference type="ARBA" id="ARBA00022679"/>
    </source>
</evidence>
<evidence type="ECO:0000256" key="10">
    <source>
        <dbReference type="ARBA" id="ARBA00022777"/>
    </source>
</evidence>
<comment type="similarity">
    <text evidence="4">Belongs to the PEP-utilizing enzyme family.</text>
</comment>
<evidence type="ECO:0000259" key="15">
    <source>
        <dbReference type="Pfam" id="PF01326"/>
    </source>
</evidence>
<evidence type="ECO:0000313" key="17">
    <source>
        <dbReference type="Proteomes" id="UP001165306"/>
    </source>
</evidence>
<comment type="cofactor">
    <cofactor evidence="1">
        <name>Mg(2+)</name>
        <dbReference type="ChEBI" id="CHEBI:18420"/>
    </cofactor>
</comment>
<evidence type="ECO:0000256" key="14">
    <source>
        <dbReference type="ARBA" id="ARBA00047700"/>
    </source>
</evidence>
<evidence type="ECO:0000256" key="3">
    <source>
        <dbReference type="ARBA" id="ARBA00004742"/>
    </source>
</evidence>
<dbReference type="PANTHER" id="PTHR43030:SF1">
    <property type="entry name" value="PHOSPHOENOLPYRUVATE SYNTHASE"/>
    <property type="match status" value="1"/>
</dbReference>
<dbReference type="GO" id="GO:0008986">
    <property type="term" value="F:pyruvate, water dikinase activity"/>
    <property type="evidence" value="ECO:0007669"/>
    <property type="project" value="UniProtKB-EC"/>
</dbReference>
<dbReference type="PANTHER" id="PTHR43030">
    <property type="entry name" value="PHOSPHOENOLPYRUVATE SYNTHASE"/>
    <property type="match status" value="1"/>
</dbReference>
<evidence type="ECO:0000256" key="12">
    <source>
        <dbReference type="ARBA" id="ARBA00022842"/>
    </source>
</evidence>
<comment type="catalytic activity">
    <reaction evidence="14">
        <text>pyruvate + ATP + H2O = phosphoenolpyruvate + AMP + phosphate + 2 H(+)</text>
        <dbReference type="Rhea" id="RHEA:11364"/>
        <dbReference type="ChEBI" id="CHEBI:15361"/>
        <dbReference type="ChEBI" id="CHEBI:15377"/>
        <dbReference type="ChEBI" id="CHEBI:15378"/>
        <dbReference type="ChEBI" id="CHEBI:30616"/>
        <dbReference type="ChEBI" id="CHEBI:43474"/>
        <dbReference type="ChEBI" id="CHEBI:58702"/>
        <dbReference type="ChEBI" id="CHEBI:456215"/>
        <dbReference type="EC" id="2.7.9.2"/>
    </reaction>
</comment>
<keyword evidence="11" id="KW-0067">ATP-binding</keyword>
<keyword evidence="9" id="KW-0547">Nucleotide-binding</keyword>
<dbReference type="InterPro" id="IPR002192">
    <property type="entry name" value="PPDK_AMP/ATP-bd"/>
</dbReference>
<keyword evidence="7" id="KW-0808">Transferase</keyword>
<evidence type="ECO:0000256" key="1">
    <source>
        <dbReference type="ARBA" id="ARBA00001946"/>
    </source>
</evidence>
<name>A0AA42BAP3_9BACT</name>
<dbReference type="GO" id="GO:0005524">
    <property type="term" value="F:ATP binding"/>
    <property type="evidence" value="ECO:0007669"/>
    <property type="project" value="UniProtKB-KW"/>
</dbReference>
<dbReference type="RefSeq" id="WP_284057713.1">
    <property type="nucleotide sequence ID" value="NZ_JAMSLR010000009.1"/>
</dbReference>
<accession>A0AA42BAP3</accession>
<comment type="caution">
    <text evidence="16">The sequence shown here is derived from an EMBL/GenBank/DDBJ whole genome shotgun (WGS) entry which is preliminary data.</text>
</comment>
<dbReference type="SUPFAM" id="SSF56059">
    <property type="entry name" value="Glutathione synthetase ATP-binding domain-like"/>
    <property type="match status" value="1"/>
</dbReference>
<protein>
    <recommendedName>
        <fullName evidence="6">Phosphoenolpyruvate synthase</fullName>
        <ecNumber evidence="5">2.7.9.2</ecNumber>
    </recommendedName>
    <alternativeName>
        <fullName evidence="13">Pyruvate, water dikinase</fullName>
    </alternativeName>
</protein>
<keyword evidence="8" id="KW-0479">Metal-binding</keyword>
<dbReference type="Gene3D" id="3.30.470.20">
    <property type="entry name" value="ATP-grasp fold, B domain"/>
    <property type="match status" value="1"/>
</dbReference>
<keyword evidence="12" id="KW-0460">Magnesium</keyword>
<evidence type="ECO:0000256" key="6">
    <source>
        <dbReference type="ARBA" id="ARBA00021623"/>
    </source>
</evidence>